<dbReference type="AlphaFoldDB" id="A0A6F9DAQ6"/>
<dbReference type="Gene3D" id="1.25.40.10">
    <property type="entry name" value="Tetratricopeptide repeat domain"/>
    <property type="match status" value="3"/>
</dbReference>
<dbReference type="Pfam" id="PF14559">
    <property type="entry name" value="TPR_19"/>
    <property type="match status" value="2"/>
</dbReference>
<keyword evidence="1" id="KW-0677">Repeat</keyword>
<evidence type="ECO:0000256" key="3">
    <source>
        <dbReference type="PROSITE-ProRule" id="PRU00339"/>
    </source>
</evidence>
<dbReference type="InterPro" id="IPR019734">
    <property type="entry name" value="TPR_rpt"/>
</dbReference>
<feature type="compositionally biased region" description="Acidic residues" evidence="4">
    <location>
        <begin position="1076"/>
        <end position="1141"/>
    </location>
</feature>
<dbReference type="SMART" id="SM00028">
    <property type="entry name" value="TPR"/>
    <property type="match status" value="10"/>
</dbReference>
<dbReference type="GO" id="GO:0016593">
    <property type="term" value="C:Cdc73/Paf1 complex"/>
    <property type="evidence" value="ECO:0007669"/>
    <property type="project" value="TreeGrafter"/>
</dbReference>
<protein>
    <submittedName>
        <fullName evidence="5">RNA polymerase-associated protein CTR9 homolog</fullName>
    </submittedName>
</protein>
<feature type="repeat" description="TPR" evidence="3">
    <location>
        <begin position="305"/>
        <end position="338"/>
    </location>
</feature>
<evidence type="ECO:0000256" key="1">
    <source>
        <dbReference type="ARBA" id="ARBA00022737"/>
    </source>
</evidence>
<dbReference type="Pfam" id="PF13174">
    <property type="entry name" value="TPR_6"/>
    <property type="match status" value="1"/>
</dbReference>
<feature type="repeat" description="TPR" evidence="3">
    <location>
        <begin position="464"/>
        <end position="497"/>
    </location>
</feature>
<dbReference type="PANTHER" id="PTHR14027:SF2">
    <property type="entry name" value="RNA POLYMERASE-ASSOCIATED PROTEIN CTR9 HOMOLOG"/>
    <property type="match status" value="1"/>
</dbReference>
<dbReference type="FunFam" id="1.25.40.10:FF:000069">
    <property type="entry name" value="CTR9 homolog, Paf1/RNA polymerase II complex component"/>
    <property type="match status" value="1"/>
</dbReference>
<dbReference type="GO" id="GO:0006368">
    <property type="term" value="P:transcription elongation by RNA polymerase II"/>
    <property type="evidence" value="ECO:0007669"/>
    <property type="project" value="TreeGrafter"/>
</dbReference>
<dbReference type="PANTHER" id="PTHR14027">
    <property type="entry name" value="RNA POLYMERASE-ASSOCIATED PROTEIN CTR9"/>
    <property type="match status" value="1"/>
</dbReference>
<gene>
    <name evidence="5" type="primary">Ctr9</name>
</gene>
<dbReference type="GO" id="GO:0000993">
    <property type="term" value="F:RNA polymerase II complex binding"/>
    <property type="evidence" value="ECO:0007669"/>
    <property type="project" value="TreeGrafter"/>
</dbReference>
<dbReference type="FunFam" id="1.25.40.10:FF:000077">
    <property type="entry name" value="CTR9 homolog, Paf1/RNA polymerase II complex component"/>
    <property type="match status" value="1"/>
</dbReference>
<organism evidence="5">
    <name type="scientific">Phallusia mammillata</name>
    <dbReference type="NCBI Taxonomy" id="59560"/>
    <lineage>
        <taxon>Eukaryota</taxon>
        <taxon>Metazoa</taxon>
        <taxon>Chordata</taxon>
        <taxon>Tunicata</taxon>
        <taxon>Ascidiacea</taxon>
        <taxon>Phlebobranchia</taxon>
        <taxon>Ascidiidae</taxon>
        <taxon>Phallusia</taxon>
    </lineage>
</organism>
<dbReference type="Pfam" id="PF13181">
    <property type="entry name" value="TPR_8"/>
    <property type="match status" value="1"/>
</dbReference>
<dbReference type="GO" id="GO:0006355">
    <property type="term" value="P:regulation of DNA-templated transcription"/>
    <property type="evidence" value="ECO:0007669"/>
    <property type="project" value="InterPro"/>
</dbReference>
<feature type="region of interest" description="Disordered" evidence="4">
    <location>
        <begin position="841"/>
        <end position="867"/>
    </location>
</feature>
<proteinExistence type="evidence at transcript level"/>
<dbReference type="InterPro" id="IPR011990">
    <property type="entry name" value="TPR-like_helical_dom_sf"/>
</dbReference>
<feature type="repeat" description="TPR" evidence="3">
    <location>
        <begin position="510"/>
        <end position="543"/>
    </location>
</feature>
<dbReference type="EMBL" id="LR784228">
    <property type="protein sequence ID" value="CAB3234425.1"/>
    <property type="molecule type" value="mRNA"/>
</dbReference>
<evidence type="ECO:0000256" key="4">
    <source>
        <dbReference type="SAM" id="MobiDB-lite"/>
    </source>
</evidence>
<reference evidence="5" key="1">
    <citation type="submission" date="2020-04" db="EMBL/GenBank/DDBJ databases">
        <authorList>
            <person name="Neveu A P."/>
        </authorList>
    </citation>
    <scope>NUCLEOTIDE SEQUENCE</scope>
    <source>
        <tissue evidence="5">Whole embryo</tissue>
    </source>
</reference>
<feature type="region of interest" description="Disordered" evidence="4">
    <location>
        <begin position="899"/>
        <end position="1156"/>
    </location>
</feature>
<accession>A0A6F9DAQ6</accession>
<feature type="compositionally biased region" description="Basic and acidic residues" evidence="4">
    <location>
        <begin position="845"/>
        <end position="867"/>
    </location>
</feature>
<dbReference type="InterPro" id="IPR031101">
    <property type="entry name" value="Ctr9"/>
</dbReference>
<feature type="repeat" description="TPR" evidence="3">
    <location>
        <begin position="544"/>
        <end position="577"/>
    </location>
</feature>
<dbReference type="PROSITE" id="PS50005">
    <property type="entry name" value="TPR"/>
    <property type="match status" value="5"/>
</dbReference>
<evidence type="ECO:0000313" key="5">
    <source>
        <dbReference type="EMBL" id="CAB3234425.1"/>
    </source>
</evidence>
<name>A0A6F9DAQ6_9ASCI</name>
<dbReference type="Pfam" id="PF13432">
    <property type="entry name" value="TPR_16"/>
    <property type="match status" value="1"/>
</dbReference>
<feature type="repeat" description="TPR" evidence="3">
    <location>
        <begin position="197"/>
        <end position="230"/>
    </location>
</feature>
<keyword evidence="2 3" id="KW-0802">TPR repeat</keyword>
<evidence type="ECO:0000256" key="2">
    <source>
        <dbReference type="ARBA" id="ARBA00022803"/>
    </source>
</evidence>
<dbReference type="SUPFAM" id="SSF81901">
    <property type="entry name" value="HCP-like"/>
    <property type="match status" value="1"/>
</dbReference>
<sequence length="1156" mass="131895">MATSVEIPLRDTDEVIELDLAQLPDGEEVLNILKQENTTLNIWITLALEYYKQGKITDFVQILESARTSANLEYSNHEKDQMTCLDTLAAYYVEQARSEKNKDRRTELFMQATQLYTMADKIIMYDQNHLLGRACFCLLEGDKMDQADAQFNFVLNQSPDNIPSLLGKACISFNKKDYKGALAYYKKALRSNPNCPADVRLGMAHCFYKLNKLEKARQAFQRTLDLNPTNVGALVGIALLDLNNKDVDSIRNGIRLLSTGYQIDQSNPMVLNHLANHFFFKKDYDKVQHLALHAFHNTENEAIQAESCYQLARSFHIQGDFDQAFQYYYQATQFASQNFVLPYYGLGQMYIYKGDEQDRERAAECFEKVLKAYPNNYETMKILGSLYAQSDHPDKQELAKKHLKKVTEQYPDDVEAWIELAQLLERQPSSTGSSTTSDGVQGALAAYGTATSLVRDRVQADVPPEILNNIAALHFRLGNLNEAKKYYEVALKRCDDESSHDALYYRSIMVTMQYNLGRLCEEMYHFEDAVDFYKNILREHPNYIDCYLRLGCMARDRGQIYEASEWFKEALQINQEHPDAWSLIGNLHLAKHEWGPGQKKFERILKHESTQNDAYSMLALGNVWLQTLHNPTRDKEKEKRHQDRALAMYKQVLRNDPKNIYAANGIGAVLAHKGYVREARDIFAQVREATADVPDVWLNLAHVYVEQRQYISAVQMYENCARKFKSRRDPELLLYLARAYFKCGKLQDCKKTLLRARHIAPHDTAVLYNTSVVLQQLATSALQDEKSDLKTVLGAVEELELAQGYFTYLSKHGDRMKFDLNQAGKEASKCRDLLSQAQYHVSRARRQDEEERKMKEEQEREKAVLREKQLEEERNRIRAQEEKMRALMEQRAQIRDKNKALIQQAEQQQIEEDAPKKKSGSKRKSKVLDEFVNDGSSSDAIKKKKVDNPQGKKKRKLKTKKERGEGRLSNDDSDSDADTSKISKKSSSKKQEVLSAKQKLKIKSRAYISESDSSMSSDGGGQHQQDNEATTSHKPIGLESSSDDEEQQEQHQQEDASEEEGEEMQQSGSDINQASSDDEETQQQESQDENESNQESGEAESNAESEDEQSAGEEGGEEEVAASDDDEEMEQGEEEGAEEGGQEAVSSSDGEASDSE</sequence>
<feature type="compositionally biased region" description="Basic residues" evidence="4">
    <location>
        <begin position="951"/>
        <end position="961"/>
    </location>
</feature>
<dbReference type="FunFam" id="1.25.40.10:FF:000289">
    <property type="entry name" value="RNA polymerase-associated protein CTR9 homolog"/>
    <property type="match status" value="1"/>
</dbReference>
<dbReference type="SUPFAM" id="SSF48452">
    <property type="entry name" value="TPR-like"/>
    <property type="match status" value="3"/>
</dbReference>
<dbReference type="FunFam" id="1.25.40.10:FF:000322">
    <property type="entry name" value="RNA polymerase-associated protein CTR9 homolog"/>
    <property type="match status" value="1"/>
</dbReference>
<dbReference type="Pfam" id="PF13374">
    <property type="entry name" value="TPR_10"/>
    <property type="match status" value="2"/>
</dbReference>